<dbReference type="Proteomes" id="UP000013261">
    <property type="component" value="Unassembled WGS sequence"/>
</dbReference>
<dbReference type="eggNOG" id="COG2911">
    <property type="taxonomic scope" value="Bacteria"/>
</dbReference>
<dbReference type="HOGENOM" id="CLU_226567_0_0_6"/>
<dbReference type="NCBIfam" id="NF012196">
    <property type="entry name" value="Ig_like_ice"/>
    <property type="match status" value="10"/>
</dbReference>
<accession>N9LFY4</accession>
<dbReference type="InterPro" id="IPR055014">
    <property type="entry name" value="BapA_Bap-like_C"/>
</dbReference>
<dbReference type="NCBIfam" id="TIGR03661">
    <property type="entry name" value="T1SS_VCA0849"/>
    <property type="match status" value="1"/>
</dbReference>
<reference evidence="1 2" key="1">
    <citation type="submission" date="2013-02" db="EMBL/GenBank/DDBJ databases">
        <title>The Genome Sequence of Acinetobacter sp. ANC 4105.</title>
        <authorList>
            <consortium name="The Broad Institute Genome Sequencing Platform"/>
            <consortium name="The Broad Institute Genome Sequencing Center for Infectious Disease"/>
            <person name="Cerqueira G."/>
            <person name="Feldgarden M."/>
            <person name="Courvalin P."/>
            <person name="Perichon B."/>
            <person name="Grillot-Courvalin C."/>
            <person name="Clermont D."/>
            <person name="Rocha E."/>
            <person name="Yoon E.-J."/>
            <person name="Nemec A."/>
            <person name="Walker B."/>
            <person name="Young S.K."/>
            <person name="Zeng Q."/>
            <person name="Gargeya S."/>
            <person name="Fitzgerald M."/>
            <person name="Haas B."/>
            <person name="Abouelleil A."/>
            <person name="Alvarado L."/>
            <person name="Arachchi H.M."/>
            <person name="Berlin A.M."/>
            <person name="Chapman S.B."/>
            <person name="Dewar J."/>
            <person name="Goldberg J."/>
            <person name="Griggs A."/>
            <person name="Gujja S."/>
            <person name="Hansen M."/>
            <person name="Howarth C."/>
            <person name="Imamovic A."/>
            <person name="Larimer J."/>
            <person name="McCowan C."/>
            <person name="Murphy C."/>
            <person name="Neiman D."/>
            <person name="Pearson M."/>
            <person name="Priest M."/>
            <person name="Roberts A."/>
            <person name="Saif S."/>
            <person name="Shea T."/>
            <person name="Sisk P."/>
            <person name="Sykes S."/>
            <person name="Wortman J."/>
            <person name="Nusbaum C."/>
            <person name="Birren B."/>
        </authorList>
    </citation>
    <scope>NUCLEOTIDE SEQUENCE [LARGE SCALE GENOMIC DNA]</scope>
    <source>
        <strain evidence="1 2">ANC 4105</strain>
    </source>
</reference>
<evidence type="ECO:0000313" key="1">
    <source>
        <dbReference type="EMBL" id="ENW95242.1"/>
    </source>
</evidence>
<dbReference type="EMBL" id="APRL01000003">
    <property type="protein sequence ID" value="ENW95242.1"/>
    <property type="molecule type" value="Genomic_DNA"/>
</dbReference>
<dbReference type="NCBIfam" id="NF033510">
    <property type="entry name" value="Ca_tandemer"/>
    <property type="match status" value="11"/>
</dbReference>
<sequence>AVTADNVVNATEGAGNVTITGTLTGIPTDAATTVVSLVINGVSYTAIVNTVAGTWTASVAGSDLLADADKTIDATATFTDAAGNSSNITDTQVYSVDITPPDTTTTVLTIEPVTADNIINATEAAGNVTITGTLTGIPADAASTVVTLLINGVTYTATVDPATGNWSASVAGSDLLADGDKTIDATATFADTAGNSTTVVDTQTYVVDLTPPNPAGAVLNIDAVTADNVVNATEGAGNVTITGTLTGIPADAATTVVTLLINGVTYTATVDPATGNWSASVAGSDLLADGDKTIDATATFTDAAGNNSSITDTQVYTVDITPPNPAGAVLNIDAVTADNVVNATEGAGNVTITGTLTGIPTDAATTVVTLVINGVTYTAIVNTVAGTWSASVAGSDLLADADKTIDATATFTDTAGNSSNITDTQVYSVDITPPDNGTTTITIDIIAGNDIVDSTEAGTNQTISGSVSGEYTVGDVVTVNVNGVNLTTTVQAGGTWAVTVAGGQLVLDADKVINVSIAATDAAGNVGNATADRSYTVDITNPVVVIDPITGDNVINAAEAAVNQTISGSVAGSFTVGDAVTVNVNGTAYNTTVQAGGTWSVSVPGSDLSADADSTINVTVDVTGVGPVTADQSYVVDLVPPNPAGAILNISPVTADNIINAAESAANVTITGTLTGIPADAATTVVNLLINGVTYTATVDPATGNWSASVAGSDLVADADTTIDATATFTDTAGNSSNITDTQAYTVDITPPNPAAAVLNIDAVTADNVLNAAESATTVTITGTLTGIPADAATTVVTLLINGVSYTATVDPATGNWTASVVGSDLLIDSDHTIDATATFTDTAGNSSSVTDTQVYTVDITPPNPAGAVINIDAVTADNVVNAAESATNVTITGTLTGIPADAATTVVTLLINGVSYTATVDPVTGNWTASVAGSDLVADGDKTIEATATFTDTAGNSSNIIDTQVYAVDLTPPDTTGAALNINVVTADNVINATEAAANVTVTGTLTGIPADATSTTVTLLINGVLYTAIVNAVAGTWTASVAGSDLLADADKTIAATATFTDAAGNSSTLVDTQLYAVDITPPDASTTGITINPITGDNVIDLTEAGLNQTISGTVTGEYNVGDAVTVNVNGVNLSTTVQAGGIWSVTVAGSELVADIDKTINVTVQATDAAGNIGTISSNVSYIVNTGTIIAYDNVGHAVLSPQPALVQDDVNLGSASYLLLTSLAGIDLQLGGNSIGFNVATNHEGTVTFQYSGLIDVGLLSDYKLVVQKFNTTTNQWESIHGDSDASLLSLHLLGLGIGNVPGVVLEGLEAGQYRGFLTYDGLLGLGVLGTLSATMDDYDLTIPGGYEVGNAEGNVILDPDPTGQVDQITPNTYVSSVNGHPIDADGETFTGTYGTITFHQDGSYTYVPFSNGSGVGHNDVFTYTLTDSVTGATTQANLTIEFDTIRAADNLVEVEINPQYQLVGTETDSAFYGVLLNVGNLVDLQLLTVNTVDFDVSAGQEGVATFSFNSLIGVSALGNYNVVLQKYNEVTGQWEAVNGTGDRSLLNLTLLGSTPTAQIAGLTEGEYRAFLSFNGAVGGAIGVTLNGEVKLYNPAVVTGYDVVAAHGNLISDPNTNGAIDIATPNSVISEINGVAITGSPTTVVGAHGTLVIYPNGDYTYTPNPASAGLGQVDEFTYTLRDPVSGTTSQATFYVHLDSKVVDMNWPADPSQPATVSIIAADDAVNAGISAQPHLIDDDRALGSATYLALLSLAGINLQAPLPFVNSTVNFNVAAGEQGTATFKYSSLINEGALGDYQLVLQKFNTVTGRWESVTGSSEASLLNLSILGIGLNATPGVVIEGLEEGQYRAFMTYNGLYGKSILGTLSGTMDVYDPTLVDYTGVATEGNVITGLGVGTHADSVTGYTVVGSVTFNGVTTTVDLTNGATIVGQYGTLKIFANGDYIYTPNNTNANIGLVDHFTYTLSDPLGGNLASASLDFTIGNSAPVIAVDDLAVAEINPEYLQIGNDIAVGSHGYLALVSLTNNFDFQLGSAGVNFTLTDSTLNDVTFNYSALISASLLADYVLVVQKFDTVTNQWVAVHGTGDADLLSLAAFGGNTVTLDGLGAGQYRAFMTYAGGGIGVSLLGTLSVQKDVFDATNITGYSVQAAEGNVIHDIGLNGHADTASGFSSITSVIFNGVSHAVNATGVTTIVGDHGTLSIYANGNYSYQPTANASGLGQVDQFTYTLTDGLNSSQATLYFHIDSDAVDMTWNPTDPSQPADITVTPVDALDDVVSAGIDIVPHGQLGVAVGSASYLLLVGLTENLNLSLLGTPSVKFNIAAGHGADVTFSYAPTVSLSLFNDYKVVLQEKAADGTWHNLSGGSSTGILNIGLLGSGGIGVTVPDLGQGEYRAFMVYTGVGVGILGTMSVVKDDFDYTVAPTNTAVVATGNVLADDSITLTTHVSTVTSEIVGAPVQTVGTSTTIVGAYGTLVISANGQYTYTPNTNDLSAIGKVDTFTYTVRDVLTGATDTAKLHIQVGSPDVKVVWDTANPANDGTIEIVANADNVTATTDFSNTKDAAVDVASPDITINGLGFTSVDSNSFTIAAGTVGSIDLAAVYKVQPLLGVLPTISYVIQIWNTTTNQWVDTVYKGSQTALGSLTTIQLGSVAFQDTVENLAAGLYRVHYGLQGLSVGTTTLDTSVTTTTVHLNQYSSDWINGNVLLGDTIGGVADTGLLSHEGYKLQVWNSVSGSYVDAVGQSINTGNGVLIMQSNGEYEYRPNDVNVTTHLTSTDSIDYKIISATGVESTSTLNINLTHPDYNLLYSSTSGNDTFTSAIVGSGSDTLIYQILNGTAATAGNGANTGGNGADHWTGFVVGNTETHAANYNDQADKIDIRHLLDGDQTDGNIAEYLRVTNVGGNTVIGIDRNGANLIGVSNYTDLITLDGVTTTLNELLNNHQIHY</sequence>
<dbReference type="PATRIC" id="fig|1217703.3.peg.515"/>
<dbReference type="InterPro" id="IPR019960">
    <property type="entry name" value="T1SS_VCA0849"/>
</dbReference>
<dbReference type="Pfam" id="PF17963">
    <property type="entry name" value="Big_9"/>
    <property type="match status" value="3"/>
</dbReference>
<evidence type="ECO:0000313" key="2">
    <source>
        <dbReference type="Proteomes" id="UP000013261"/>
    </source>
</evidence>
<organism evidence="1 2">
    <name type="scientific">Acinetobacter dispersus</name>
    <dbReference type="NCBI Taxonomy" id="70348"/>
    <lineage>
        <taxon>Bacteria</taxon>
        <taxon>Pseudomonadati</taxon>
        <taxon>Pseudomonadota</taxon>
        <taxon>Gammaproteobacteria</taxon>
        <taxon>Moraxellales</taxon>
        <taxon>Moraxellaceae</taxon>
        <taxon>Acinetobacter</taxon>
    </lineage>
</organism>
<keyword evidence="2" id="KW-1185">Reference proteome</keyword>
<comment type="caution">
    <text evidence="1">The sequence shown here is derived from an EMBL/GenBank/DDBJ whole genome shotgun (WGS) entry which is preliminary data.</text>
</comment>
<name>N9LFY4_9GAMM</name>
<dbReference type="InterPro" id="IPR049826">
    <property type="entry name" value="Ig-like_ice"/>
</dbReference>
<protein>
    <submittedName>
        <fullName evidence="1">Uncharacterized protein</fullName>
    </submittedName>
</protein>
<gene>
    <name evidence="1" type="ORF">F904_00534</name>
</gene>
<proteinExistence type="predicted"/>
<dbReference type="NCBIfam" id="NF045619">
    <property type="entry name" value="adhes_GNV_Cterm"/>
    <property type="match status" value="4"/>
</dbReference>
<feature type="non-terminal residue" evidence="1">
    <location>
        <position position="1"/>
    </location>
</feature>
<dbReference type="Gene3D" id="2.60.40.10">
    <property type="entry name" value="Immunoglobulins"/>
    <property type="match status" value="11"/>
</dbReference>
<dbReference type="InterPro" id="IPR013783">
    <property type="entry name" value="Ig-like_fold"/>
</dbReference>